<proteinExistence type="predicted"/>
<evidence type="ECO:0000313" key="1">
    <source>
        <dbReference type="EMBL" id="CAA9431388.1"/>
    </source>
</evidence>
<reference evidence="1" key="1">
    <citation type="submission" date="2020-02" db="EMBL/GenBank/DDBJ databases">
        <authorList>
            <person name="Meier V. D."/>
        </authorList>
    </citation>
    <scope>NUCLEOTIDE SEQUENCE</scope>
    <source>
        <strain evidence="1">AVDCRST_MAG78</strain>
    </source>
</reference>
<protein>
    <recommendedName>
        <fullName evidence="2">DUF1850 domain-containing protein</fullName>
    </recommendedName>
</protein>
<gene>
    <name evidence="1" type="ORF">AVDCRST_MAG78-1720</name>
</gene>
<organism evidence="1">
    <name type="scientific">uncultured Rubrobacteraceae bacterium</name>
    <dbReference type="NCBI Taxonomy" id="349277"/>
    <lineage>
        <taxon>Bacteria</taxon>
        <taxon>Bacillati</taxon>
        <taxon>Actinomycetota</taxon>
        <taxon>Rubrobacteria</taxon>
        <taxon>Rubrobacterales</taxon>
        <taxon>Rubrobacteraceae</taxon>
        <taxon>environmental samples</taxon>
    </lineage>
</organism>
<evidence type="ECO:0008006" key="2">
    <source>
        <dbReference type="Google" id="ProtNLM"/>
    </source>
</evidence>
<accession>A0A6J4Q0Y1</accession>
<sequence length="191" mass="20992">MCIRWFLVLAGTALLILAGTFTVDLGSSVLVHGADDQTVLRAALPDSGRFEVEYVHSYYEVPAIEHFVAEEDGSFELVGISSSSEAVLDYYELEGRKGLDGDLLSLTPDEPQSFEELPLLGTKQGRRTLSVSGKRFPLYAEDGPQHVAIRVEKDTIFSEVLVAEPLHEAEALSRVWGSAGYPPRPMLLPDR</sequence>
<name>A0A6J4Q0Y1_9ACTN</name>
<dbReference type="EMBL" id="CADCVB010000115">
    <property type="protein sequence ID" value="CAA9431388.1"/>
    <property type="molecule type" value="Genomic_DNA"/>
</dbReference>
<dbReference type="AlphaFoldDB" id="A0A6J4Q0Y1"/>